<proteinExistence type="predicted"/>
<accession>G6YWQ9</accession>
<evidence type="ECO:0000313" key="2">
    <source>
        <dbReference type="Proteomes" id="UP000003208"/>
    </source>
</evidence>
<reference evidence="1 2" key="1">
    <citation type="journal article" date="2012" name="J. Bacteriol.">
        <title>Genome sequence of deep-sea manganese-oxidizing bacterium Marinobacter manganoxydans MnI7-9.</title>
        <authorList>
            <person name="Wang H."/>
            <person name="Li H."/>
            <person name="Shao Z."/>
            <person name="Liao S."/>
            <person name="Johnstone L."/>
            <person name="Rensing C."/>
            <person name="Wang G."/>
        </authorList>
    </citation>
    <scope>NUCLEOTIDE SEQUENCE [LARGE SCALE GENOMIC DNA]</scope>
    <source>
        <strain evidence="1 2">MnI7-9</strain>
    </source>
</reference>
<dbReference type="EMBL" id="AGTR01000080">
    <property type="protein sequence ID" value="EHJ03453.1"/>
    <property type="molecule type" value="Genomic_DNA"/>
</dbReference>
<dbReference type="RefSeq" id="WP_008175501.1">
    <property type="nucleotide sequence ID" value="NZ_AGTR01000080.1"/>
</dbReference>
<name>G6YWQ9_9GAMM</name>
<dbReference type="Proteomes" id="UP000003208">
    <property type="component" value="Unassembled WGS sequence"/>
</dbReference>
<protein>
    <submittedName>
        <fullName evidence="1">Uncharacterized protein</fullName>
    </submittedName>
</protein>
<evidence type="ECO:0000313" key="1">
    <source>
        <dbReference type="EMBL" id="EHJ03453.1"/>
    </source>
</evidence>
<gene>
    <name evidence="1" type="ORF">KYE_16613</name>
</gene>
<dbReference type="AlphaFoldDB" id="G6YWQ9"/>
<organism evidence="1 2">
    <name type="scientific">Marinobacter manganoxydans MnI7-9</name>
    <dbReference type="NCBI Taxonomy" id="1094979"/>
    <lineage>
        <taxon>Bacteria</taxon>
        <taxon>Pseudomonadati</taxon>
        <taxon>Pseudomonadota</taxon>
        <taxon>Gammaproteobacteria</taxon>
        <taxon>Pseudomonadales</taxon>
        <taxon>Marinobacteraceae</taxon>
        <taxon>Marinobacter</taxon>
    </lineage>
</organism>
<keyword evidence="2" id="KW-1185">Reference proteome</keyword>
<sequence length="62" mass="6648">MKWILILTLANAGTSYDGKAIHSVSDFASQPACEHAGDTWKAGLDGSDKELASWVCVPNKIE</sequence>